<keyword evidence="3" id="KW-1185">Reference proteome</keyword>
<accession>A0ABV6EJH3</accession>
<comment type="caution">
    <text evidence="2">The sequence shown here is derived from an EMBL/GenBank/DDBJ whole genome shotgun (WGS) entry which is preliminary data.</text>
</comment>
<feature type="compositionally biased region" description="Basic and acidic residues" evidence="1">
    <location>
        <begin position="58"/>
        <end position="71"/>
    </location>
</feature>
<gene>
    <name evidence="2" type="ORF">ACFFJ3_22110</name>
</gene>
<evidence type="ECO:0000256" key="1">
    <source>
        <dbReference type="SAM" id="MobiDB-lite"/>
    </source>
</evidence>
<organism evidence="2 3">
    <name type="scientific">Serratia aquatilis</name>
    <dbReference type="NCBI Taxonomy" id="1737515"/>
    <lineage>
        <taxon>Bacteria</taxon>
        <taxon>Pseudomonadati</taxon>
        <taxon>Pseudomonadota</taxon>
        <taxon>Gammaproteobacteria</taxon>
        <taxon>Enterobacterales</taxon>
        <taxon>Yersiniaceae</taxon>
        <taxon>Serratia</taxon>
    </lineage>
</organism>
<evidence type="ECO:0000313" key="2">
    <source>
        <dbReference type="EMBL" id="MFC0229152.1"/>
    </source>
</evidence>
<protein>
    <submittedName>
        <fullName evidence="2">Helix-turn-helix transcriptional regulator</fullName>
    </submittedName>
</protein>
<evidence type="ECO:0000313" key="3">
    <source>
        <dbReference type="Proteomes" id="UP001589792"/>
    </source>
</evidence>
<proteinExistence type="predicted"/>
<dbReference type="RefSeq" id="WP_380679865.1">
    <property type="nucleotide sequence ID" value="NZ_CP173186.1"/>
</dbReference>
<dbReference type="InterPro" id="IPR009061">
    <property type="entry name" value="DNA-bd_dom_put_sf"/>
</dbReference>
<dbReference type="Pfam" id="PF05930">
    <property type="entry name" value="Phage_AlpA"/>
    <property type="match status" value="1"/>
</dbReference>
<dbReference type="Proteomes" id="UP001589792">
    <property type="component" value="Unassembled WGS sequence"/>
</dbReference>
<name>A0ABV6EJH3_9GAMM</name>
<dbReference type="Gene3D" id="1.10.238.160">
    <property type="match status" value="1"/>
</dbReference>
<dbReference type="SUPFAM" id="SSF46955">
    <property type="entry name" value="Putative DNA-binding domain"/>
    <property type="match status" value="1"/>
</dbReference>
<dbReference type="EMBL" id="JBHLXG010000037">
    <property type="protein sequence ID" value="MFC0229152.1"/>
    <property type="molecule type" value="Genomic_DNA"/>
</dbReference>
<sequence>MKAVIRKKELIKKVSLSDSTIWRLEKRGKFPARFNYVGRVAWDLDEIEAWLELQKKEGTGKEADRKPDVKLRKTRPIPK</sequence>
<dbReference type="InterPro" id="IPR010260">
    <property type="entry name" value="AlpA"/>
</dbReference>
<reference evidence="2 3" key="1">
    <citation type="submission" date="2024-09" db="EMBL/GenBank/DDBJ databases">
        <authorList>
            <person name="Sun Q."/>
            <person name="Mori K."/>
        </authorList>
    </citation>
    <scope>NUCLEOTIDE SEQUENCE [LARGE SCALE GENOMIC DNA]</scope>
    <source>
        <strain evidence="2 3">CCM 8626</strain>
    </source>
</reference>
<feature type="region of interest" description="Disordered" evidence="1">
    <location>
        <begin position="58"/>
        <end position="79"/>
    </location>
</feature>